<dbReference type="Proteomes" id="UP001146120">
    <property type="component" value="Unassembled WGS sequence"/>
</dbReference>
<comment type="caution">
    <text evidence="1">The sequence shown here is derived from an EMBL/GenBank/DDBJ whole genome shotgun (WGS) entry which is preliminary data.</text>
</comment>
<dbReference type="EMBL" id="DAKRPA010000013">
    <property type="protein sequence ID" value="DBA03956.1"/>
    <property type="molecule type" value="Genomic_DNA"/>
</dbReference>
<evidence type="ECO:0000313" key="1">
    <source>
        <dbReference type="EMBL" id="DBA03956.1"/>
    </source>
</evidence>
<protein>
    <submittedName>
        <fullName evidence="1">Uncharacterized protein</fullName>
    </submittedName>
</protein>
<dbReference type="AlphaFoldDB" id="A0AAV2Z972"/>
<organism evidence="1 2">
    <name type="scientific">Lagenidium giganteum</name>
    <dbReference type="NCBI Taxonomy" id="4803"/>
    <lineage>
        <taxon>Eukaryota</taxon>
        <taxon>Sar</taxon>
        <taxon>Stramenopiles</taxon>
        <taxon>Oomycota</taxon>
        <taxon>Peronosporomycetes</taxon>
        <taxon>Pythiales</taxon>
        <taxon>Pythiaceae</taxon>
    </lineage>
</organism>
<evidence type="ECO:0000313" key="2">
    <source>
        <dbReference type="Proteomes" id="UP001146120"/>
    </source>
</evidence>
<gene>
    <name evidence="1" type="ORF">N0F65_010609</name>
</gene>
<keyword evidence="2" id="KW-1185">Reference proteome</keyword>
<sequence>MKKRTAPRLLVKISEARRRRLFAHPCRSFGSKHGQRFTMRSRATATAHISFIVRGGGYALMHELREAEHNDHPAKKQDPPTIELAIRRLMRRLLFYPLRVHTWMKEAQQMYSHKFDENRMPIQSFRSTNCAATIQASVQRVIEDNFQPRFHVQVTTHTTQPRREWASIHRLRWEQKGQRPFHPRSSWRICVLEDPIPTHCAICAGEFRYSGRRMHCDGKCDNVIAWLCAASFGVCSW</sequence>
<proteinExistence type="predicted"/>
<name>A0AAV2Z972_9STRA</name>
<reference evidence="1" key="1">
    <citation type="submission" date="2022-11" db="EMBL/GenBank/DDBJ databases">
        <authorList>
            <person name="Morgan W.R."/>
            <person name="Tartar A."/>
        </authorList>
    </citation>
    <scope>NUCLEOTIDE SEQUENCE</scope>
    <source>
        <strain evidence="1">ARSEF 373</strain>
    </source>
</reference>
<reference evidence="1" key="2">
    <citation type="journal article" date="2023" name="Microbiol Resour">
        <title>Decontamination and Annotation of the Draft Genome Sequence of the Oomycete Lagenidium giganteum ARSEF 373.</title>
        <authorList>
            <person name="Morgan W.R."/>
            <person name="Tartar A."/>
        </authorList>
    </citation>
    <scope>NUCLEOTIDE SEQUENCE</scope>
    <source>
        <strain evidence="1">ARSEF 373</strain>
    </source>
</reference>
<accession>A0AAV2Z972</accession>